<gene>
    <name evidence="2" type="ORF">GM676_11760</name>
</gene>
<dbReference type="InterPro" id="IPR021417">
    <property type="entry name" value="DUF3060"/>
</dbReference>
<dbReference type="AlphaFoldDB" id="A0A6L6PGX8"/>
<comment type="caution">
    <text evidence="2">The sequence shown here is derived from an EMBL/GenBank/DDBJ whole genome shotgun (WGS) entry which is preliminary data.</text>
</comment>
<dbReference type="RefSeq" id="WP_155463755.1">
    <property type="nucleotide sequence ID" value="NZ_WNKY01000010.1"/>
</dbReference>
<feature type="signal peptide" evidence="1">
    <location>
        <begin position="1"/>
        <end position="22"/>
    </location>
</feature>
<dbReference type="EMBL" id="WNKY01000010">
    <property type="protein sequence ID" value="MTV38253.1"/>
    <property type="molecule type" value="Genomic_DNA"/>
</dbReference>
<reference evidence="2 3" key="1">
    <citation type="submission" date="2019-11" db="EMBL/GenBank/DDBJ databases">
        <title>Type strains purchased from KCTC, JCM and DSMZ.</title>
        <authorList>
            <person name="Lu H."/>
        </authorList>
    </citation>
    <scope>NUCLEOTIDE SEQUENCE [LARGE SCALE GENOMIC DNA]</scope>
    <source>
        <strain evidence="2 3">KCTC 22382</strain>
    </source>
</reference>
<evidence type="ECO:0000313" key="3">
    <source>
        <dbReference type="Proteomes" id="UP000475582"/>
    </source>
</evidence>
<dbReference type="OrthoDB" id="8779516at2"/>
<feature type="chain" id="PRO_5026922076" evidence="1">
    <location>
        <begin position="23"/>
        <end position="122"/>
    </location>
</feature>
<protein>
    <submittedName>
        <fullName evidence="2">DUF3060 domain-containing protein</fullName>
    </submittedName>
</protein>
<evidence type="ECO:0000256" key="1">
    <source>
        <dbReference type="SAM" id="SignalP"/>
    </source>
</evidence>
<evidence type="ECO:0000313" key="2">
    <source>
        <dbReference type="EMBL" id="MTV38253.1"/>
    </source>
</evidence>
<organism evidence="2 3">
    <name type="scientific">Duganella radicis</name>
    <dbReference type="NCBI Taxonomy" id="551988"/>
    <lineage>
        <taxon>Bacteria</taxon>
        <taxon>Pseudomonadati</taxon>
        <taxon>Pseudomonadota</taxon>
        <taxon>Betaproteobacteria</taxon>
        <taxon>Burkholderiales</taxon>
        <taxon>Oxalobacteraceae</taxon>
        <taxon>Telluria group</taxon>
        <taxon>Duganella</taxon>
    </lineage>
</organism>
<proteinExistence type="predicted"/>
<accession>A0A6L6PGX8</accession>
<keyword evidence="1" id="KW-0732">Signal</keyword>
<dbReference type="Proteomes" id="UP000475582">
    <property type="component" value="Unassembled WGS sequence"/>
</dbReference>
<keyword evidence="3" id="KW-1185">Reference proteome</keyword>
<dbReference type="Pfam" id="PF11259">
    <property type="entry name" value="DUF3060"/>
    <property type="match status" value="1"/>
</dbReference>
<sequence length="122" mass="12769">MLALRTIALAGALGLPVHGAVADDAVGEIIADKDQIAISGNGYVRSFPCDGRRVTIDGTQHNITLTGTCASLEMNGAENKVALTLAPKAVMVVAGIQQTVNWRSTGEPRQHISGVGHKIQRN</sequence>
<name>A0A6L6PGX8_9BURK</name>